<dbReference type="Pfam" id="PF14237">
    <property type="entry name" value="GYF_2"/>
    <property type="match status" value="1"/>
</dbReference>
<dbReference type="InterPro" id="IPR034392">
    <property type="entry name" value="TatSF1-like_RRM1"/>
</dbReference>
<feature type="region of interest" description="Disordered" evidence="7">
    <location>
        <begin position="93"/>
        <end position="130"/>
    </location>
</feature>
<dbReference type="PANTHER" id="PTHR15608:SF0">
    <property type="entry name" value="HIV TAT-SPECIFIC FACTOR 1"/>
    <property type="match status" value="1"/>
</dbReference>
<protein>
    <recommendedName>
        <fullName evidence="8">RRM domain-containing protein</fullName>
    </recommendedName>
</protein>
<dbReference type="GO" id="GO:0000398">
    <property type="term" value="P:mRNA splicing, via spliceosome"/>
    <property type="evidence" value="ECO:0007669"/>
    <property type="project" value="InterPro"/>
</dbReference>
<evidence type="ECO:0000256" key="3">
    <source>
        <dbReference type="ARBA" id="ARBA00022737"/>
    </source>
</evidence>
<accession>A0A7S0Q6W3</accession>
<comment type="similarity">
    <text evidence="1">Belongs to the HTATSF1 family.</text>
</comment>
<organism evidence="9">
    <name type="scientific">Coccolithus braarudii</name>
    <dbReference type="NCBI Taxonomy" id="221442"/>
    <lineage>
        <taxon>Eukaryota</taxon>
        <taxon>Haptista</taxon>
        <taxon>Haptophyta</taxon>
        <taxon>Prymnesiophyceae</taxon>
        <taxon>Coccolithales</taxon>
        <taxon>Coccolithaceae</taxon>
        <taxon>Coccolithus</taxon>
    </lineage>
</organism>
<dbReference type="GO" id="GO:0005684">
    <property type="term" value="C:U2-type spliceosomal complex"/>
    <property type="evidence" value="ECO:0007669"/>
    <property type="project" value="TreeGrafter"/>
</dbReference>
<feature type="compositionally biased region" description="Pro residues" evidence="7">
    <location>
        <begin position="97"/>
        <end position="111"/>
    </location>
</feature>
<dbReference type="GO" id="GO:0003723">
    <property type="term" value="F:RNA binding"/>
    <property type="evidence" value="ECO:0007669"/>
    <property type="project" value="UniProtKB-UniRule"/>
</dbReference>
<keyword evidence="4 6" id="KW-0694">RNA-binding</keyword>
<dbReference type="AlphaFoldDB" id="A0A7S0Q6W3"/>
<keyword evidence="2" id="KW-0507">mRNA processing</keyword>
<dbReference type="InterPro" id="IPR012677">
    <property type="entry name" value="Nucleotide-bd_a/b_plait_sf"/>
</dbReference>
<feature type="region of interest" description="Disordered" evidence="7">
    <location>
        <begin position="376"/>
        <end position="437"/>
    </location>
</feature>
<evidence type="ECO:0000256" key="1">
    <source>
        <dbReference type="ARBA" id="ARBA00007747"/>
    </source>
</evidence>
<keyword evidence="3" id="KW-0677">Repeat</keyword>
<dbReference type="InterPro" id="IPR000504">
    <property type="entry name" value="RRM_dom"/>
</dbReference>
<gene>
    <name evidence="9" type="ORF">CPEL01642_LOCUS17812</name>
</gene>
<reference evidence="9" key="1">
    <citation type="submission" date="2021-01" db="EMBL/GenBank/DDBJ databases">
        <authorList>
            <person name="Corre E."/>
            <person name="Pelletier E."/>
            <person name="Niang G."/>
            <person name="Scheremetjew M."/>
            <person name="Finn R."/>
            <person name="Kale V."/>
            <person name="Holt S."/>
            <person name="Cochrane G."/>
            <person name="Meng A."/>
            <person name="Brown T."/>
            <person name="Cohen L."/>
        </authorList>
    </citation>
    <scope>NUCLEOTIDE SEQUENCE</scope>
    <source>
        <strain evidence="9">PLY182g</strain>
    </source>
</reference>
<feature type="domain" description="RRM" evidence="8">
    <location>
        <begin position="146"/>
        <end position="232"/>
    </location>
</feature>
<evidence type="ECO:0000256" key="7">
    <source>
        <dbReference type="SAM" id="MobiDB-lite"/>
    </source>
</evidence>
<dbReference type="PROSITE" id="PS50102">
    <property type="entry name" value="RRM"/>
    <property type="match status" value="1"/>
</dbReference>
<proteinExistence type="inferred from homology"/>
<dbReference type="SUPFAM" id="SSF54928">
    <property type="entry name" value="RNA-binding domain, RBD"/>
    <property type="match status" value="1"/>
</dbReference>
<evidence type="ECO:0000256" key="2">
    <source>
        <dbReference type="ARBA" id="ARBA00022664"/>
    </source>
</evidence>
<keyword evidence="5" id="KW-0508">mRNA splicing</keyword>
<dbReference type="InterPro" id="IPR034393">
    <property type="entry name" value="TatSF1-like"/>
</dbReference>
<sequence length="437" mass="47066">MMDLKQPPALSEQLWYYLDGSAQRHGGVSTEQLVTMLRRGDLDGLTAVWRTGMAEWKELGQVDELRALAAAGGEEEEEDDEEVAQEAYDPDAELVLPQPPSSGAPSKPPATTPSGTAEGGAAAGNAAAAKKKKKKKKKKFIAGGGSNIYISGIPTDAIEEDIAEIFKVAGLIKVDLADKSLKIKMYKDESGAFKGDALLSFLKPESVQLAVTLRDGYEMSPGHSLSVQPAKFEIRGELVEKAAKGKEALLQRKRQKMLETRRLAEWDDALLPRGVKASTVVVLQGLFTEEEAAEANADFYANLSQDVQVECAKAGEIDKVTVFEGSEYGAVAVRFKQQDDAQRCVSMMAERSFGSSRLVVELYDGVSDYRAKAVREGSATASGGPTAESLEEQEEKLESFAQWLEADSTDDEVDPDATTSDPTTSTPTAAFTALPPN</sequence>
<dbReference type="GO" id="GO:0005686">
    <property type="term" value="C:U2 snRNP"/>
    <property type="evidence" value="ECO:0007669"/>
    <property type="project" value="TreeGrafter"/>
</dbReference>
<evidence type="ECO:0000256" key="4">
    <source>
        <dbReference type="ARBA" id="ARBA00022884"/>
    </source>
</evidence>
<evidence type="ECO:0000259" key="8">
    <source>
        <dbReference type="PROSITE" id="PS50102"/>
    </source>
</evidence>
<evidence type="ECO:0000256" key="5">
    <source>
        <dbReference type="ARBA" id="ARBA00023187"/>
    </source>
</evidence>
<dbReference type="EMBL" id="HBEY01037448">
    <property type="protein sequence ID" value="CAD8614431.1"/>
    <property type="molecule type" value="Transcribed_RNA"/>
</dbReference>
<dbReference type="SMART" id="SM00360">
    <property type="entry name" value="RRM"/>
    <property type="match status" value="2"/>
</dbReference>
<feature type="compositionally biased region" description="Low complexity" evidence="7">
    <location>
        <begin position="416"/>
        <end position="430"/>
    </location>
</feature>
<dbReference type="InterPro" id="IPR025640">
    <property type="entry name" value="GYF_2"/>
</dbReference>
<name>A0A7S0Q6W3_9EUKA</name>
<dbReference type="InterPro" id="IPR035979">
    <property type="entry name" value="RBD_domain_sf"/>
</dbReference>
<evidence type="ECO:0000256" key="6">
    <source>
        <dbReference type="PROSITE-ProRule" id="PRU00176"/>
    </source>
</evidence>
<dbReference type="CDD" id="cd12281">
    <property type="entry name" value="RRM1_TatSF1_like"/>
    <property type="match status" value="1"/>
</dbReference>
<dbReference type="PANTHER" id="PTHR15608">
    <property type="entry name" value="SPLICING FACTOR U2AF-ASSOCIATED PROTEIN 2"/>
    <property type="match status" value="1"/>
</dbReference>
<dbReference type="Gene3D" id="3.30.70.330">
    <property type="match status" value="2"/>
</dbReference>
<dbReference type="FunFam" id="3.30.70.330:FF:000105">
    <property type="entry name" value="HIV Tat-specific factor 1 homolog"/>
    <property type="match status" value="1"/>
</dbReference>
<evidence type="ECO:0000313" key="9">
    <source>
        <dbReference type="EMBL" id="CAD8614431.1"/>
    </source>
</evidence>